<comment type="caution">
    <text evidence="2">The sequence shown here is derived from an EMBL/GenBank/DDBJ whole genome shotgun (WGS) entry which is preliminary data.</text>
</comment>
<proteinExistence type="predicted"/>
<dbReference type="RefSeq" id="WP_301241700.1">
    <property type="nucleotide sequence ID" value="NZ_JAROCC010000001.1"/>
</dbReference>
<accession>A0ABT8JLX5</accession>
<gene>
    <name evidence="2" type="ORF">P5G49_01530</name>
</gene>
<organism evidence="2 3">
    <name type="scientific">Sporosarcina highlanderae</name>
    <dbReference type="NCBI Taxonomy" id="3035916"/>
    <lineage>
        <taxon>Bacteria</taxon>
        <taxon>Bacillati</taxon>
        <taxon>Bacillota</taxon>
        <taxon>Bacilli</taxon>
        <taxon>Bacillales</taxon>
        <taxon>Caryophanaceae</taxon>
        <taxon>Sporosarcina</taxon>
    </lineage>
</organism>
<name>A0ABT8JLX5_9BACL</name>
<evidence type="ECO:0000313" key="3">
    <source>
        <dbReference type="Proteomes" id="UP001175097"/>
    </source>
</evidence>
<sequence length="58" mass="6651">MKQGAHSNLYSNPKTPGNRQDVKEEISMELAELGNLQPKREPMTPNHRETAERDKYKG</sequence>
<dbReference type="EMBL" id="JAROCC010000001">
    <property type="protein sequence ID" value="MDN4606159.1"/>
    <property type="molecule type" value="Genomic_DNA"/>
</dbReference>
<feature type="compositionally biased region" description="Polar residues" evidence="1">
    <location>
        <begin position="1"/>
        <end position="18"/>
    </location>
</feature>
<reference evidence="2" key="1">
    <citation type="submission" date="2023-03" db="EMBL/GenBank/DDBJ databases">
        <title>MT1 and MT2 Draft Genomes of Novel Species.</title>
        <authorList>
            <person name="Venkateswaran K."/>
        </authorList>
    </citation>
    <scope>NUCLEOTIDE SEQUENCE</scope>
    <source>
        <strain evidence="2">F6_3S_P_2</strain>
    </source>
</reference>
<feature type="region of interest" description="Disordered" evidence="1">
    <location>
        <begin position="1"/>
        <end position="58"/>
    </location>
</feature>
<evidence type="ECO:0000313" key="2">
    <source>
        <dbReference type="EMBL" id="MDN4606159.1"/>
    </source>
</evidence>
<keyword evidence="3" id="KW-1185">Reference proteome</keyword>
<evidence type="ECO:0000256" key="1">
    <source>
        <dbReference type="SAM" id="MobiDB-lite"/>
    </source>
</evidence>
<protein>
    <submittedName>
        <fullName evidence="2">Uncharacterized protein</fullName>
    </submittedName>
</protein>
<dbReference type="Proteomes" id="UP001175097">
    <property type="component" value="Unassembled WGS sequence"/>
</dbReference>
<feature type="compositionally biased region" description="Basic and acidic residues" evidence="1">
    <location>
        <begin position="38"/>
        <end position="58"/>
    </location>
</feature>